<feature type="region of interest" description="Disordered" evidence="1">
    <location>
        <begin position="53"/>
        <end position="72"/>
    </location>
</feature>
<protein>
    <submittedName>
        <fullName evidence="3">Uncharacterized protein</fullName>
    </submittedName>
</protein>
<proteinExistence type="predicted"/>
<sequence>MTDLWSKSILFAPDRIFIPMLGDHTGKSESCNKEDNVLLSSRKSQPLFRGSYNSSSYNGLKASGGPGSLKLSESKLERNGNDAFYNFWTSVVEQYPVN</sequence>
<accession>A0A914EDT5</accession>
<name>A0A914EDT5_9BILA</name>
<evidence type="ECO:0000313" key="3">
    <source>
        <dbReference type="WBParaSite" id="ACRNAN_scaffold7519.g8276.t1"/>
    </source>
</evidence>
<evidence type="ECO:0000256" key="1">
    <source>
        <dbReference type="SAM" id="MobiDB-lite"/>
    </source>
</evidence>
<reference evidence="3" key="1">
    <citation type="submission" date="2022-11" db="UniProtKB">
        <authorList>
            <consortium name="WormBaseParasite"/>
        </authorList>
    </citation>
    <scope>IDENTIFICATION</scope>
</reference>
<dbReference type="AlphaFoldDB" id="A0A914EDT5"/>
<organism evidence="2 3">
    <name type="scientific">Acrobeloides nanus</name>
    <dbReference type="NCBI Taxonomy" id="290746"/>
    <lineage>
        <taxon>Eukaryota</taxon>
        <taxon>Metazoa</taxon>
        <taxon>Ecdysozoa</taxon>
        <taxon>Nematoda</taxon>
        <taxon>Chromadorea</taxon>
        <taxon>Rhabditida</taxon>
        <taxon>Tylenchina</taxon>
        <taxon>Cephalobomorpha</taxon>
        <taxon>Cephaloboidea</taxon>
        <taxon>Cephalobidae</taxon>
        <taxon>Acrobeloides</taxon>
    </lineage>
</organism>
<dbReference type="Proteomes" id="UP000887540">
    <property type="component" value="Unplaced"/>
</dbReference>
<dbReference type="WBParaSite" id="ACRNAN_scaffold7519.g8276.t1">
    <property type="protein sequence ID" value="ACRNAN_scaffold7519.g8276.t1"/>
    <property type="gene ID" value="ACRNAN_scaffold7519.g8276"/>
</dbReference>
<keyword evidence="2" id="KW-1185">Reference proteome</keyword>
<evidence type="ECO:0000313" key="2">
    <source>
        <dbReference type="Proteomes" id="UP000887540"/>
    </source>
</evidence>